<dbReference type="InterPro" id="IPR003945">
    <property type="entry name" value="NU5C-like"/>
</dbReference>
<feature type="chain" id="PRO_5014566167" description="NADH-ubiquinone oxidoreductase chain 5" evidence="18">
    <location>
        <begin position="17"/>
        <end position="684"/>
    </location>
</feature>
<evidence type="ECO:0000256" key="14">
    <source>
        <dbReference type="ARBA" id="ARBA00023128"/>
    </source>
</evidence>
<evidence type="ECO:0000256" key="4">
    <source>
        <dbReference type="ARBA" id="ARBA00021096"/>
    </source>
</evidence>
<keyword evidence="8" id="KW-0999">Mitochondrion inner membrane</keyword>
<keyword evidence="5 17" id="KW-0813">Transport</keyword>
<feature type="domain" description="NADH:quinone oxidoreductase/Mrp antiporter transmembrane" evidence="19">
    <location>
        <begin position="132"/>
        <end position="412"/>
    </location>
</feature>
<sequence>MYLTLLFLPMLGSIRAGRFGRKIGITGAHFITCSCIIISRILAIAAFFEVGLSDSPVSINFTSWIDSETLDVSWGFLFDSLTVSMLIPVLIVSSLVHIFSVDYMSRDPHNQRFFSYLSMFTFFMLILVTGDNYLIMFVGWEGIGISSYLLINFWFTRIQANKSAIKALVVNRVGDMFLSIRFFAIFFLFGNLDYATVFSLSSNRNETRITIIGLLFLLAGMGKSAQMGLHTWLPDAMEGFPTPVSALIHAATLVTAGVYLLLRSSPILEYRPTTLLIITWVGAITAFFAASTGLLQNDLKRVIAYSTCSQMGYLFMACGLSQYNVALFHLVNHAFFKALLFLAAGAVLHATYDQQDQRRLGGLLPFLPFTYTSILIGSLSLMAIPWLTGFYSKDLIIELAYAQYQFSGSMAYWLGTISAFLTAFYSFRLVSFTFLTTPNRSQRTYNNIHDAPIIVMIPLSILSLFRIFFGYCTKDLFVGMGSDFLVSDRLFIHPSHILMVEAEFSINSFMKLLPFILTVIGAISALYLYNRIPSFRIQLTNSKIGRSFYKFFNGKYYVDVIYNNYIIGYSLYLGYNISKILDRGLVELVGPYGLRNTLQSNSKNISKIDTGNITNYALYIVLSRIVINFILFIRIFNMDVRFGQELNISNIINNNITNSISFEYYSRIFIILGVRSLYRLPYLI</sequence>
<evidence type="ECO:0000256" key="11">
    <source>
        <dbReference type="ARBA" id="ARBA00022989"/>
    </source>
</evidence>
<dbReference type="InterPro" id="IPR010934">
    <property type="entry name" value="NADH_DH_su5_C"/>
</dbReference>
<feature type="transmembrane region" description="Helical" evidence="17">
    <location>
        <begin position="509"/>
        <end position="529"/>
    </location>
</feature>
<feature type="transmembrane region" description="Helical" evidence="17">
    <location>
        <begin position="616"/>
        <end position="636"/>
    </location>
</feature>
<dbReference type="NCBIfam" id="NF005141">
    <property type="entry name" value="PRK06590.1"/>
    <property type="match status" value="1"/>
</dbReference>
<dbReference type="GO" id="GO:0015990">
    <property type="term" value="P:electron transport coupled proton transport"/>
    <property type="evidence" value="ECO:0007669"/>
    <property type="project" value="TreeGrafter"/>
</dbReference>
<dbReference type="NCBIfam" id="TIGR01974">
    <property type="entry name" value="NDH_I_L"/>
    <property type="match status" value="1"/>
</dbReference>
<evidence type="ECO:0000256" key="10">
    <source>
        <dbReference type="ARBA" id="ARBA00022982"/>
    </source>
</evidence>
<dbReference type="PANTHER" id="PTHR42829">
    <property type="entry name" value="NADH-UBIQUINONE OXIDOREDUCTASE CHAIN 5"/>
    <property type="match status" value="1"/>
</dbReference>
<dbReference type="EMBL" id="DQ993184">
    <property type="protein sequence ID" value="ABI95824.1"/>
    <property type="molecule type" value="Genomic_DNA"/>
</dbReference>
<feature type="transmembrane region" description="Helical" evidence="17">
    <location>
        <begin position="23"/>
        <end position="48"/>
    </location>
</feature>
<evidence type="ECO:0000256" key="3">
    <source>
        <dbReference type="ARBA" id="ARBA00012944"/>
    </source>
</evidence>
<feature type="transmembrane region" description="Helical" evidence="17">
    <location>
        <begin position="411"/>
        <end position="430"/>
    </location>
</feature>
<comment type="similarity">
    <text evidence="17">Belongs to the complex I subunit 5 family.</text>
</comment>
<dbReference type="PRINTS" id="PR01435">
    <property type="entry name" value="NPOXDRDTASE5"/>
</dbReference>
<keyword evidence="13 17" id="KW-0830">Ubiquinone</keyword>
<keyword evidence="6" id="KW-0679">Respiratory chain</keyword>
<feature type="transmembrane region" description="Helical" evidence="17">
    <location>
        <begin position="451"/>
        <end position="471"/>
    </location>
</feature>
<feature type="transmembrane region" description="Helical" evidence="17">
    <location>
        <begin position="244"/>
        <end position="262"/>
    </location>
</feature>
<comment type="catalytic activity">
    <reaction evidence="16 17">
        <text>a ubiquinone + NADH + 5 H(+)(in) = a ubiquinol + NAD(+) + 4 H(+)(out)</text>
        <dbReference type="Rhea" id="RHEA:29091"/>
        <dbReference type="Rhea" id="RHEA-COMP:9565"/>
        <dbReference type="Rhea" id="RHEA-COMP:9566"/>
        <dbReference type="ChEBI" id="CHEBI:15378"/>
        <dbReference type="ChEBI" id="CHEBI:16389"/>
        <dbReference type="ChEBI" id="CHEBI:17976"/>
        <dbReference type="ChEBI" id="CHEBI:57540"/>
        <dbReference type="ChEBI" id="CHEBI:57945"/>
        <dbReference type="EC" id="7.1.1.2"/>
    </reaction>
</comment>
<feature type="transmembrane region" description="Helical" evidence="17">
    <location>
        <begin position="556"/>
        <end position="575"/>
    </location>
</feature>
<evidence type="ECO:0000313" key="22">
    <source>
        <dbReference type="EMBL" id="ABI95824.1"/>
    </source>
</evidence>
<name>A8DU60_9BASI</name>
<evidence type="ECO:0000256" key="17">
    <source>
        <dbReference type="RuleBase" id="RU003404"/>
    </source>
</evidence>
<feature type="transmembrane region" description="Helical" evidence="17">
    <location>
        <begin position="167"/>
        <end position="189"/>
    </location>
</feature>
<evidence type="ECO:0000259" key="21">
    <source>
        <dbReference type="Pfam" id="PF06455"/>
    </source>
</evidence>
<dbReference type="Pfam" id="PF00662">
    <property type="entry name" value="Proton_antipo_N"/>
    <property type="match status" value="1"/>
</dbReference>
<reference evidence="22" key="1">
    <citation type="submission" date="2006-09" db="EMBL/GenBank/DDBJ databases">
        <title>The complete mitochondrial DNA sequence of Tilletia indica.</title>
        <authorList>
            <person name="Yi J."/>
            <person name="Zhou G."/>
            <person name="Zhou Y."/>
            <person name="Yin L."/>
            <person name="Dong Y."/>
        </authorList>
    </citation>
    <scope>NUCLEOTIDE SEQUENCE</scope>
    <source>
        <strain evidence="22">F11</strain>
    </source>
</reference>
<dbReference type="GO" id="GO:0003954">
    <property type="term" value="F:NADH dehydrogenase activity"/>
    <property type="evidence" value="ECO:0007669"/>
    <property type="project" value="TreeGrafter"/>
</dbReference>
<evidence type="ECO:0000256" key="6">
    <source>
        <dbReference type="ARBA" id="ARBA00022660"/>
    </source>
</evidence>
<dbReference type="EC" id="7.1.1.2" evidence="3 17"/>
<feature type="transmembrane region" description="Helical" evidence="17">
    <location>
        <begin position="334"/>
        <end position="352"/>
    </location>
</feature>
<feature type="signal peptide" evidence="18">
    <location>
        <begin position="1"/>
        <end position="16"/>
    </location>
</feature>
<dbReference type="InterPro" id="IPR018393">
    <property type="entry name" value="NADHpl_OxRdtase_5_subgr"/>
</dbReference>
<reference evidence="23" key="2">
    <citation type="journal article" date="2016" name="PLoS ONE">
        <title>Characterization of SNP and Structural Variations in the Mitochondrial Genomes of Tilletia indica and Its Closely Related Species Formed Basis for a Simple Diagnostic Assay.</title>
        <authorList>
            <person name="Tan M.K."/>
            <person name="Raman H."/>
            <person name="Chambers G."/>
            <person name="Sharma I."/>
            <person name="Chen Z."/>
            <person name="Deshpande N."/>
            <person name="Wilkins M.R."/>
        </authorList>
    </citation>
    <scope>NUCLEOTIDE SEQUENCE</scope>
</reference>
<organism evidence="22">
    <name type="scientific">Tilletia indica</name>
    <dbReference type="NCBI Taxonomy" id="43049"/>
    <lineage>
        <taxon>Eukaryota</taxon>
        <taxon>Fungi</taxon>
        <taxon>Dikarya</taxon>
        <taxon>Basidiomycota</taxon>
        <taxon>Ustilaginomycotina</taxon>
        <taxon>Exobasidiomycetes</taxon>
        <taxon>Tilletiales</taxon>
        <taxon>Tilletiaceae</taxon>
        <taxon>Tilletia</taxon>
    </lineage>
</organism>
<feature type="transmembrane region" description="Helical" evidence="17">
    <location>
        <begin position="364"/>
        <end position="391"/>
    </location>
</feature>
<evidence type="ECO:0000256" key="5">
    <source>
        <dbReference type="ARBA" id="ARBA00022448"/>
    </source>
</evidence>
<dbReference type="RefSeq" id="YP_001492836.1">
    <property type="nucleotide sequence ID" value="NC_009880.1"/>
</dbReference>
<comment type="subcellular location">
    <subcellularLocation>
        <location evidence="2">Mitochondrion inner membrane</location>
        <topology evidence="2">Multi-pass membrane protein</topology>
    </subcellularLocation>
</comment>
<geneLocation type="mitochondrion" evidence="22"/>
<dbReference type="EMBL" id="KX394364">
    <property type="protein sequence ID" value="APT42127.1"/>
    <property type="molecule type" value="Genomic_DNA"/>
</dbReference>
<evidence type="ECO:0000256" key="18">
    <source>
        <dbReference type="SAM" id="SignalP"/>
    </source>
</evidence>
<evidence type="ECO:0000256" key="9">
    <source>
        <dbReference type="ARBA" id="ARBA00022967"/>
    </source>
</evidence>
<comment type="function">
    <text evidence="1">Core subunit of the mitochondrial membrane respiratory chain NADH dehydrogenase (Complex I) that is believed to belong to the minimal assembly required for catalysis. Complex I functions in the transfer of electrons from NADH to the respiratory chain. The immediate electron acceptor for the enzyme is believed to be ubiquinone.</text>
</comment>
<evidence type="ECO:0000259" key="20">
    <source>
        <dbReference type="Pfam" id="PF00662"/>
    </source>
</evidence>
<keyword evidence="14 17" id="KW-0496">Mitochondrion</keyword>
<reference evidence="23" key="3">
    <citation type="submission" date="2016-06" db="EMBL/GenBank/DDBJ databases">
        <authorList>
            <person name="Kjaerup R.B."/>
            <person name="Dalgaard T.S."/>
            <person name="Juul-Madsen H.R."/>
        </authorList>
    </citation>
    <scope>NUCLEOTIDE SEQUENCE</scope>
</reference>
<feature type="transmembrane region" description="Helical" evidence="17">
    <location>
        <begin position="274"/>
        <end position="295"/>
    </location>
</feature>
<dbReference type="InterPro" id="IPR001516">
    <property type="entry name" value="Proton_antipo_N"/>
</dbReference>
<dbReference type="AlphaFoldDB" id="A8DU60"/>
<dbReference type="Pfam" id="PF00361">
    <property type="entry name" value="Proton_antipo_M"/>
    <property type="match status" value="1"/>
</dbReference>
<keyword evidence="12 17" id="KW-0520">NAD</keyword>
<accession>A8DU60</accession>
<keyword evidence="7 17" id="KW-0812">Transmembrane</keyword>
<evidence type="ECO:0000259" key="19">
    <source>
        <dbReference type="Pfam" id="PF00361"/>
    </source>
</evidence>
<keyword evidence="11 17" id="KW-1133">Transmembrane helix</keyword>
<evidence type="ECO:0000256" key="16">
    <source>
        <dbReference type="ARBA" id="ARBA00049551"/>
    </source>
</evidence>
<dbReference type="GO" id="GO:0005743">
    <property type="term" value="C:mitochondrial inner membrane"/>
    <property type="evidence" value="ECO:0007669"/>
    <property type="project" value="UniProtKB-SubCell"/>
</dbReference>
<feature type="transmembrane region" description="Helical" evidence="17">
    <location>
        <begin position="81"/>
        <end position="101"/>
    </location>
</feature>
<dbReference type="InterPro" id="IPR001750">
    <property type="entry name" value="ND/Mrp_TM"/>
</dbReference>
<evidence type="ECO:0000256" key="15">
    <source>
        <dbReference type="ARBA" id="ARBA00023136"/>
    </source>
</evidence>
<evidence type="ECO:0000256" key="13">
    <source>
        <dbReference type="ARBA" id="ARBA00023075"/>
    </source>
</evidence>
<evidence type="ECO:0000256" key="7">
    <source>
        <dbReference type="ARBA" id="ARBA00022692"/>
    </source>
</evidence>
<proteinExistence type="inferred from homology"/>
<feature type="transmembrane region" description="Helical" evidence="17">
    <location>
        <begin position="113"/>
        <end position="129"/>
    </location>
</feature>
<evidence type="ECO:0000256" key="1">
    <source>
        <dbReference type="ARBA" id="ARBA00003257"/>
    </source>
</evidence>
<feature type="domain" description="NADH dehydrogenase subunit 5 C-terminal" evidence="21">
    <location>
        <begin position="500"/>
        <end position="629"/>
    </location>
</feature>
<dbReference type="PANTHER" id="PTHR42829:SF2">
    <property type="entry name" value="NADH-UBIQUINONE OXIDOREDUCTASE CHAIN 5"/>
    <property type="match status" value="1"/>
</dbReference>
<gene>
    <name evidence="23" type="primary">NAD5</name>
</gene>
<dbReference type="PRINTS" id="PR01434">
    <property type="entry name" value="NADHDHGNASE5"/>
</dbReference>
<evidence type="ECO:0000313" key="23">
    <source>
        <dbReference type="EMBL" id="APT42127.1"/>
    </source>
</evidence>
<protein>
    <recommendedName>
        <fullName evidence="4 17">NADH-ubiquinone oxidoreductase chain 5</fullName>
        <ecNumber evidence="3 17">7.1.1.2</ecNumber>
    </recommendedName>
</protein>
<keyword evidence="15 17" id="KW-0472">Membrane</keyword>
<dbReference type="GO" id="GO:0042773">
    <property type="term" value="P:ATP synthesis coupled electron transport"/>
    <property type="evidence" value="ECO:0007669"/>
    <property type="project" value="InterPro"/>
</dbReference>
<feature type="domain" description="NADH-Ubiquinone oxidoreductase (complex I) chain 5 N-terminal" evidence="20">
    <location>
        <begin position="64"/>
        <end position="114"/>
    </location>
</feature>
<dbReference type="Pfam" id="PF06455">
    <property type="entry name" value="NADH5_C"/>
    <property type="match status" value="1"/>
</dbReference>
<keyword evidence="9" id="KW-1278">Translocase</keyword>
<comment type="function">
    <text evidence="17">Core subunit of the mitochondrial membrane respiratory chain NADH dehydrogenase (Complex I) which catalyzes electron transfer from NADH through the respiratory chain, using ubiquinone as an electron acceptor. Essential for the catalytic activity and assembly of complex I.</text>
</comment>
<evidence type="ECO:0000256" key="12">
    <source>
        <dbReference type="ARBA" id="ARBA00023027"/>
    </source>
</evidence>
<evidence type="ECO:0000256" key="2">
    <source>
        <dbReference type="ARBA" id="ARBA00004448"/>
    </source>
</evidence>
<keyword evidence="18" id="KW-0732">Signal</keyword>
<keyword evidence="10" id="KW-0249">Electron transport</keyword>
<feature type="transmembrane region" description="Helical" evidence="17">
    <location>
        <begin position="135"/>
        <end position="155"/>
    </location>
</feature>
<dbReference type="Gene3D" id="1.20.5.2700">
    <property type="match status" value="1"/>
</dbReference>
<dbReference type="GO" id="GO:0008137">
    <property type="term" value="F:NADH dehydrogenase (ubiquinone) activity"/>
    <property type="evidence" value="ECO:0007669"/>
    <property type="project" value="UniProtKB-EC"/>
</dbReference>
<evidence type="ECO:0000256" key="8">
    <source>
        <dbReference type="ARBA" id="ARBA00022792"/>
    </source>
</evidence>